<dbReference type="InterPro" id="IPR027417">
    <property type="entry name" value="P-loop_NTPase"/>
</dbReference>
<dbReference type="PROSITE" id="PS00211">
    <property type="entry name" value="ABC_TRANSPORTER_1"/>
    <property type="match status" value="1"/>
</dbReference>
<dbReference type="InterPro" id="IPR030921">
    <property type="entry name" value="LPS_export_LptB"/>
</dbReference>
<dbReference type="InterPro" id="IPR003593">
    <property type="entry name" value="AAA+_ATPase"/>
</dbReference>
<dbReference type="SMART" id="SM00382">
    <property type="entry name" value="AAA"/>
    <property type="match status" value="1"/>
</dbReference>
<feature type="domain" description="ABC transporter" evidence="4">
    <location>
        <begin position="2"/>
        <end position="234"/>
    </location>
</feature>
<evidence type="ECO:0000259" key="4">
    <source>
        <dbReference type="PROSITE" id="PS50893"/>
    </source>
</evidence>
<dbReference type="InterPro" id="IPR051120">
    <property type="entry name" value="ABC_AA/LPS_Transport"/>
</dbReference>
<dbReference type="NCBIfam" id="TIGR04406">
    <property type="entry name" value="LPS_export_lptB"/>
    <property type="match status" value="1"/>
</dbReference>
<evidence type="ECO:0000256" key="2">
    <source>
        <dbReference type="ARBA" id="ARBA00022741"/>
    </source>
</evidence>
<dbReference type="GO" id="GO:0016887">
    <property type="term" value="F:ATP hydrolysis activity"/>
    <property type="evidence" value="ECO:0007669"/>
    <property type="project" value="InterPro"/>
</dbReference>
<evidence type="ECO:0000313" key="5">
    <source>
        <dbReference type="EMBL" id="OQB74040.1"/>
    </source>
</evidence>
<dbReference type="EC" id="3.6.3.-" evidence="5"/>
<dbReference type="GO" id="GO:0055085">
    <property type="term" value="P:transmembrane transport"/>
    <property type="evidence" value="ECO:0007669"/>
    <property type="project" value="InterPro"/>
</dbReference>
<dbReference type="InterPro" id="IPR003439">
    <property type="entry name" value="ABC_transporter-like_ATP-bd"/>
</dbReference>
<dbReference type="AlphaFoldDB" id="A0A1V6CAY5"/>
<reference evidence="5" key="1">
    <citation type="submission" date="2017-02" db="EMBL/GenBank/DDBJ databases">
        <title>Delving into the versatile metabolic prowess of the omnipresent phylum Bacteroidetes.</title>
        <authorList>
            <person name="Nobu M.K."/>
            <person name="Mei R."/>
            <person name="Narihiro T."/>
            <person name="Kuroda K."/>
            <person name="Liu W.-T."/>
        </authorList>
    </citation>
    <scope>NUCLEOTIDE SEQUENCE</scope>
    <source>
        <strain evidence="5">ADurb.Bin131</strain>
    </source>
</reference>
<keyword evidence="1" id="KW-0813">Transport</keyword>
<dbReference type="Proteomes" id="UP000485562">
    <property type="component" value="Unassembled WGS sequence"/>
</dbReference>
<proteinExistence type="predicted"/>
<sequence>MLEIKNIGKRFGRRQILKGVSLNLKRGEVVGLLGPNGAGKTTTFNITMGFIMPDYGSIYLNGTEITWLPVYQRARLGMGYLFQEPAIFNKLSVIENLLIIQENFIKEPDKQIEAAKKLLMDMGIEHLADNNAGSLSGGEKRRLEIARNLINSPGFLLLDEPFSGIDPKTVSEIKSMILQLKKNGVGILITDHNVRDALSITDRAYLIYDGSILIEGTPQQISSDSKSRQVYFGEEFSL</sequence>
<dbReference type="EMBL" id="MWDQ01000053">
    <property type="protein sequence ID" value="OQB74040.1"/>
    <property type="molecule type" value="Genomic_DNA"/>
</dbReference>
<dbReference type="PANTHER" id="PTHR45772:SF10">
    <property type="entry name" value="LIPOPOLYSACCHARIDE EXPORT SYSTEM ATP-BINDING PROTEIN LPTB"/>
    <property type="match status" value="1"/>
</dbReference>
<comment type="caution">
    <text evidence="5">The sequence shown here is derived from an EMBL/GenBank/DDBJ whole genome shotgun (WGS) entry which is preliminary data.</text>
</comment>
<organism evidence="5">
    <name type="scientific">candidate division TA06 bacterium ADurb.Bin131</name>
    <dbReference type="NCBI Taxonomy" id="1852827"/>
    <lineage>
        <taxon>Bacteria</taxon>
        <taxon>Bacteria division TA06</taxon>
    </lineage>
</organism>
<dbReference type="GO" id="GO:0005524">
    <property type="term" value="F:ATP binding"/>
    <property type="evidence" value="ECO:0007669"/>
    <property type="project" value="UniProtKB-KW"/>
</dbReference>
<gene>
    <name evidence="5" type="primary">lptB</name>
    <name evidence="5" type="ORF">BWX89_00694</name>
</gene>
<keyword evidence="5" id="KW-0378">Hydrolase</keyword>
<evidence type="ECO:0000256" key="3">
    <source>
        <dbReference type="ARBA" id="ARBA00022840"/>
    </source>
</evidence>
<dbReference type="Gene3D" id="3.40.50.300">
    <property type="entry name" value="P-loop containing nucleotide triphosphate hydrolases"/>
    <property type="match status" value="1"/>
</dbReference>
<protein>
    <submittedName>
        <fullName evidence="5">Lipopolysaccharide export system ATP-binding protein LptB</fullName>
        <ecNumber evidence="5">3.6.3.-</ecNumber>
    </submittedName>
</protein>
<dbReference type="GO" id="GO:0043190">
    <property type="term" value="C:ATP-binding cassette (ABC) transporter complex"/>
    <property type="evidence" value="ECO:0007669"/>
    <property type="project" value="InterPro"/>
</dbReference>
<keyword evidence="3 5" id="KW-0067">ATP-binding</keyword>
<dbReference type="SUPFAM" id="SSF52540">
    <property type="entry name" value="P-loop containing nucleoside triphosphate hydrolases"/>
    <property type="match status" value="1"/>
</dbReference>
<dbReference type="Pfam" id="PF00005">
    <property type="entry name" value="ABC_tran"/>
    <property type="match status" value="1"/>
</dbReference>
<accession>A0A1V6CAY5</accession>
<evidence type="ECO:0000256" key="1">
    <source>
        <dbReference type="ARBA" id="ARBA00022448"/>
    </source>
</evidence>
<dbReference type="PANTHER" id="PTHR45772">
    <property type="entry name" value="CONSERVED COMPONENT OF ABC TRANSPORTER FOR NATURAL AMINO ACIDS-RELATED"/>
    <property type="match status" value="1"/>
</dbReference>
<name>A0A1V6CAY5_UNCT6</name>
<dbReference type="InterPro" id="IPR017871">
    <property type="entry name" value="ABC_transporter-like_CS"/>
</dbReference>
<dbReference type="PROSITE" id="PS50893">
    <property type="entry name" value="ABC_TRANSPORTER_2"/>
    <property type="match status" value="1"/>
</dbReference>
<keyword evidence="2" id="KW-0547">Nucleotide-binding</keyword>